<dbReference type="InterPro" id="IPR016160">
    <property type="entry name" value="Ald_DH_CS_CYS"/>
</dbReference>
<reference evidence="8" key="1">
    <citation type="journal article" date="2019" name="Int. J. Syst. Evol. Microbiol.">
        <title>The Global Catalogue of Microorganisms (GCM) 10K type strain sequencing project: providing services to taxonomists for standard genome sequencing and annotation.</title>
        <authorList>
            <consortium name="The Broad Institute Genomics Platform"/>
            <consortium name="The Broad Institute Genome Sequencing Center for Infectious Disease"/>
            <person name="Wu L."/>
            <person name="Ma J."/>
        </authorList>
    </citation>
    <scope>NUCLEOTIDE SEQUENCE [LARGE SCALE GENOMIC DNA]</scope>
    <source>
        <strain evidence="8">JCM 19134</strain>
    </source>
</reference>
<keyword evidence="2 4" id="KW-0560">Oxidoreductase</keyword>
<sequence>MMIEQLSQLTGEHFINGKWQAGDDQILHPENPGLQQTGWSGVSASKNLVGQAVAAARAAFDAWAMLPFEQREVVVRNYAQALKSHSDLFAQVIHLETGKPLWESKTEAAAMVGKVELSIIAYHARTGHRRDETGPVVTQLSHKPQGVLAVLGPYNFPGHLPNGHIVPALLAGNCIVFKPSEATPATAELMLRCWQQAGLPSGVINMVQGAGDTGKALAGHSDINGLLFTGSSRTGAALHQLFGGQPEKILALEMGGNNPLVVEQVADIDACVYNILQSAFVSAGQRCTCARRLIMLRCEHNQKTLQALVEASKQMAVGFGEEDFYGPVIHEAAAEQLLTAQMNLIDAGGHPLLTMAKLHEHKPLLGPGIMDVTNVAELPDEEYFGPLLQVLWVDTLEQAVIAANKTRFGLSAGLLADDVAAWDYFSPRINAGIVNWNRPLTGASGAAPFGGMGASGNHRPSAYYAADYCAHPVASLLADKVELPPALSPGIKL</sequence>
<dbReference type="CDD" id="cd07095">
    <property type="entry name" value="ALDH_SGSD_AstD"/>
    <property type="match status" value="1"/>
</dbReference>
<dbReference type="Gene3D" id="3.40.605.10">
    <property type="entry name" value="Aldehyde Dehydrogenase, Chain A, domain 1"/>
    <property type="match status" value="1"/>
</dbReference>
<evidence type="ECO:0000313" key="8">
    <source>
        <dbReference type="Proteomes" id="UP001409585"/>
    </source>
</evidence>
<dbReference type="InterPro" id="IPR016162">
    <property type="entry name" value="Ald_DH_N"/>
</dbReference>
<dbReference type="EC" id="1.2.1.71" evidence="4"/>
<dbReference type="GO" id="GO:0019545">
    <property type="term" value="P:L-arginine catabolic process to succinate"/>
    <property type="evidence" value="ECO:0007669"/>
    <property type="project" value="UniProtKB-UniRule"/>
</dbReference>
<dbReference type="HAMAP" id="MF_01174">
    <property type="entry name" value="Aldedh_AstD"/>
    <property type="match status" value="1"/>
</dbReference>
<accession>A0AAV3U4E4</accession>
<evidence type="ECO:0000256" key="3">
    <source>
        <dbReference type="ARBA" id="ARBA00023027"/>
    </source>
</evidence>
<keyword evidence="3 4" id="KW-0520">NAD</keyword>
<dbReference type="Pfam" id="PF00171">
    <property type="entry name" value="Aldedh"/>
    <property type="match status" value="1"/>
</dbReference>
<keyword evidence="8" id="KW-1185">Reference proteome</keyword>
<dbReference type="PROSITE" id="PS00070">
    <property type="entry name" value="ALDEHYDE_DEHYDR_CYS"/>
    <property type="match status" value="1"/>
</dbReference>
<dbReference type="GO" id="GO:0019544">
    <property type="term" value="P:L-arginine catabolic process to L-glutamate"/>
    <property type="evidence" value="ECO:0007669"/>
    <property type="project" value="UniProtKB-UniRule"/>
</dbReference>
<dbReference type="InterPro" id="IPR016163">
    <property type="entry name" value="Ald_DH_C"/>
</dbReference>
<gene>
    <name evidence="4 7" type="primary">astD</name>
    <name evidence="7" type="ORF">GCM10025791_30170</name>
</gene>
<dbReference type="NCBIfam" id="TIGR03240">
    <property type="entry name" value="arg_catab_astD"/>
    <property type="match status" value="1"/>
</dbReference>
<dbReference type="InterPro" id="IPR029510">
    <property type="entry name" value="Ald_DH_CS_GLU"/>
</dbReference>
<feature type="active site" evidence="4 5">
    <location>
        <position position="253"/>
    </location>
</feature>
<proteinExistence type="inferred from homology"/>
<evidence type="ECO:0000256" key="5">
    <source>
        <dbReference type="PROSITE-ProRule" id="PRU10007"/>
    </source>
</evidence>
<dbReference type="GO" id="GO:0043824">
    <property type="term" value="F:succinylglutamate-semialdehyde dehydrogenase activity"/>
    <property type="evidence" value="ECO:0007669"/>
    <property type="project" value="UniProtKB-EC"/>
</dbReference>
<comment type="similarity">
    <text evidence="4">Belongs to the aldehyde dehydrogenase family. AstD subfamily.</text>
</comment>
<evidence type="ECO:0000256" key="2">
    <source>
        <dbReference type="ARBA" id="ARBA00023002"/>
    </source>
</evidence>
<feature type="domain" description="Aldehyde dehydrogenase" evidence="6">
    <location>
        <begin position="20"/>
        <end position="467"/>
    </location>
</feature>
<evidence type="ECO:0000313" key="7">
    <source>
        <dbReference type="EMBL" id="GAA4948206.1"/>
    </source>
</evidence>
<dbReference type="Proteomes" id="UP001409585">
    <property type="component" value="Unassembled WGS sequence"/>
</dbReference>
<name>A0AAV3U4E4_9ALTE</name>
<evidence type="ECO:0000256" key="4">
    <source>
        <dbReference type="HAMAP-Rule" id="MF_01174"/>
    </source>
</evidence>
<dbReference type="AlphaFoldDB" id="A0AAV3U4E4"/>
<feature type="active site" evidence="4">
    <location>
        <position position="287"/>
    </location>
</feature>
<dbReference type="InterPro" id="IPR017649">
    <property type="entry name" value="SuccinylGlu_semiald_DH_AstD"/>
</dbReference>
<keyword evidence="1 4" id="KW-0056">Arginine metabolism</keyword>
<dbReference type="InterPro" id="IPR016161">
    <property type="entry name" value="Ald_DH/histidinol_DH"/>
</dbReference>
<evidence type="ECO:0000256" key="1">
    <source>
        <dbReference type="ARBA" id="ARBA00022503"/>
    </source>
</evidence>
<comment type="pathway">
    <text evidence="4">Amino-acid degradation; L-arginine degradation via AST pathway; L-glutamate and succinate from L-arginine: step 4/5.</text>
</comment>
<dbReference type="PANTHER" id="PTHR11699">
    <property type="entry name" value="ALDEHYDE DEHYDROGENASE-RELATED"/>
    <property type="match status" value="1"/>
</dbReference>
<comment type="caution">
    <text evidence="7">The sequence shown here is derived from an EMBL/GenBank/DDBJ whole genome shotgun (WGS) entry which is preliminary data.</text>
</comment>
<comment type="function">
    <text evidence="4">Catalyzes the NAD-dependent reduction of succinylglutamate semialdehyde into succinylglutamate.</text>
</comment>
<dbReference type="PROSITE" id="PS00687">
    <property type="entry name" value="ALDEHYDE_DEHYDR_GLU"/>
    <property type="match status" value="1"/>
</dbReference>
<organism evidence="7 8">
    <name type="scientific">Halioxenophilus aromaticivorans</name>
    <dbReference type="NCBI Taxonomy" id="1306992"/>
    <lineage>
        <taxon>Bacteria</taxon>
        <taxon>Pseudomonadati</taxon>
        <taxon>Pseudomonadota</taxon>
        <taxon>Gammaproteobacteria</taxon>
        <taxon>Alteromonadales</taxon>
        <taxon>Alteromonadaceae</taxon>
        <taxon>Halioxenophilus</taxon>
    </lineage>
</organism>
<comment type="catalytic activity">
    <reaction evidence="4">
        <text>N-succinyl-L-glutamate 5-semialdehyde + NAD(+) + H2O = N-succinyl-L-glutamate + NADH + 2 H(+)</text>
        <dbReference type="Rhea" id="RHEA:10812"/>
        <dbReference type="ChEBI" id="CHEBI:15377"/>
        <dbReference type="ChEBI" id="CHEBI:15378"/>
        <dbReference type="ChEBI" id="CHEBI:57540"/>
        <dbReference type="ChEBI" id="CHEBI:57945"/>
        <dbReference type="ChEBI" id="CHEBI:58520"/>
        <dbReference type="ChEBI" id="CHEBI:58763"/>
        <dbReference type="EC" id="1.2.1.71"/>
    </reaction>
</comment>
<dbReference type="NCBIfam" id="NF006992">
    <property type="entry name" value="PRK09457.1"/>
    <property type="match status" value="1"/>
</dbReference>
<dbReference type="SUPFAM" id="SSF53720">
    <property type="entry name" value="ALDH-like"/>
    <property type="match status" value="1"/>
</dbReference>
<dbReference type="FunFam" id="3.40.605.10:FF:000010">
    <property type="entry name" value="N-succinylglutamate 5-semialdehyde dehydrogenase"/>
    <property type="match status" value="1"/>
</dbReference>
<dbReference type="EMBL" id="BAABLX010000027">
    <property type="protein sequence ID" value="GAA4948206.1"/>
    <property type="molecule type" value="Genomic_DNA"/>
</dbReference>
<protein>
    <recommendedName>
        <fullName evidence="4">N-succinylglutamate 5-semialdehyde dehydrogenase</fullName>
        <ecNumber evidence="4">1.2.1.71</ecNumber>
    </recommendedName>
    <alternativeName>
        <fullName evidence="4">Succinylglutamic semialdehyde dehydrogenase</fullName>
        <shortName evidence="4">SGSD</shortName>
    </alternativeName>
</protein>
<dbReference type="Gene3D" id="3.40.309.10">
    <property type="entry name" value="Aldehyde Dehydrogenase, Chain A, domain 2"/>
    <property type="match status" value="1"/>
</dbReference>
<evidence type="ECO:0000259" key="6">
    <source>
        <dbReference type="Pfam" id="PF00171"/>
    </source>
</evidence>
<feature type="binding site" evidence="4">
    <location>
        <begin position="230"/>
        <end position="235"/>
    </location>
    <ligand>
        <name>NAD(+)</name>
        <dbReference type="ChEBI" id="CHEBI:57540"/>
    </ligand>
</feature>
<dbReference type="InterPro" id="IPR015590">
    <property type="entry name" value="Aldehyde_DH_dom"/>
</dbReference>